<comment type="caution">
    <text evidence="6">The sequence shown here is derived from an EMBL/GenBank/DDBJ whole genome shotgun (WGS) entry which is preliminary data.</text>
</comment>
<dbReference type="GO" id="GO:0043565">
    <property type="term" value="F:sequence-specific DNA binding"/>
    <property type="evidence" value="ECO:0007669"/>
    <property type="project" value="InterPro"/>
</dbReference>
<feature type="domain" description="N-acetyltransferase" evidence="5">
    <location>
        <begin position="131"/>
        <end position="275"/>
    </location>
</feature>
<dbReference type="InterPro" id="IPR018062">
    <property type="entry name" value="HTH_AraC-typ_CS"/>
</dbReference>
<dbReference type="InterPro" id="IPR018060">
    <property type="entry name" value="HTH_AraC"/>
</dbReference>
<evidence type="ECO:0000256" key="1">
    <source>
        <dbReference type="ARBA" id="ARBA00023015"/>
    </source>
</evidence>
<evidence type="ECO:0000313" key="6">
    <source>
        <dbReference type="EMBL" id="MCQ4950051.1"/>
    </source>
</evidence>
<dbReference type="SUPFAM" id="SSF55729">
    <property type="entry name" value="Acyl-CoA N-acyltransferases (Nat)"/>
    <property type="match status" value="1"/>
</dbReference>
<dbReference type="Gene3D" id="1.10.10.60">
    <property type="entry name" value="Homeodomain-like"/>
    <property type="match status" value="2"/>
</dbReference>
<evidence type="ECO:0000313" key="7">
    <source>
        <dbReference type="Proteomes" id="UP001205063"/>
    </source>
</evidence>
<dbReference type="PANTHER" id="PTHR47504">
    <property type="entry name" value="RIGHT ORIGIN-BINDING PROTEIN"/>
    <property type="match status" value="1"/>
</dbReference>
<keyword evidence="2" id="KW-0238">DNA-binding</keyword>
<evidence type="ECO:0000259" key="5">
    <source>
        <dbReference type="PROSITE" id="PS51186"/>
    </source>
</evidence>
<dbReference type="InterPro" id="IPR016181">
    <property type="entry name" value="Acyl_CoA_acyltransferase"/>
</dbReference>
<dbReference type="InterPro" id="IPR000182">
    <property type="entry name" value="GNAT_dom"/>
</dbReference>
<dbReference type="InterPro" id="IPR009057">
    <property type="entry name" value="Homeodomain-like_sf"/>
</dbReference>
<keyword evidence="3" id="KW-0804">Transcription</keyword>
<name>A0AAW5KAR8_9FIRM</name>
<dbReference type="PROSITE" id="PS01124">
    <property type="entry name" value="HTH_ARAC_FAMILY_2"/>
    <property type="match status" value="1"/>
</dbReference>
<gene>
    <name evidence="6" type="ORF">NE646_10300</name>
</gene>
<protein>
    <submittedName>
        <fullName evidence="6">Helix-turn-helix domain-containing protein</fullName>
    </submittedName>
</protein>
<dbReference type="PROSITE" id="PS51186">
    <property type="entry name" value="GNAT"/>
    <property type="match status" value="1"/>
</dbReference>
<dbReference type="GO" id="GO:0016747">
    <property type="term" value="F:acyltransferase activity, transferring groups other than amino-acyl groups"/>
    <property type="evidence" value="ECO:0007669"/>
    <property type="project" value="InterPro"/>
</dbReference>
<reference evidence="6" key="1">
    <citation type="submission" date="2022-06" db="EMBL/GenBank/DDBJ databases">
        <title>Isolation of gut microbiota from human fecal samples.</title>
        <authorList>
            <person name="Pamer E.G."/>
            <person name="Barat B."/>
            <person name="Waligurski E."/>
            <person name="Medina S."/>
            <person name="Paddock L."/>
            <person name="Mostad J."/>
        </authorList>
    </citation>
    <scope>NUCLEOTIDE SEQUENCE</scope>
    <source>
        <strain evidence="6">DFI.7.96</strain>
    </source>
</reference>
<dbReference type="Gene3D" id="3.40.630.30">
    <property type="match status" value="1"/>
</dbReference>
<evidence type="ECO:0000259" key="4">
    <source>
        <dbReference type="PROSITE" id="PS01124"/>
    </source>
</evidence>
<dbReference type="GO" id="GO:0003700">
    <property type="term" value="F:DNA-binding transcription factor activity"/>
    <property type="evidence" value="ECO:0007669"/>
    <property type="project" value="InterPro"/>
</dbReference>
<dbReference type="Proteomes" id="UP001205063">
    <property type="component" value="Unassembled WGS sequence"/>
</dbReference>
<keyword evidence="1" id="KW-0805">Transcription regulation</keyword>
<dbReference type="AlphaFoldDB" id="A0AAW5KAR8"/>
<feature type="domain" description="HTH araC/xylS-type" evidence="4">
    <location>
        <begin position="9"/>
        <end position="107"/>
    </location>
</feature>
<dbReference type="Pfam" id="PF12833">
    <property type="entry name" value="HTH_18"/>
    <property type="match status" value="1"/>
</dbReference>
<dbReference type="SMART" id="SM00342">
    <property type="entry name" value="HTH_ARAC"/>
    <property type="match status" value="1"/>
</dbReference>
<dbReference type="SUPFAM" id="SSF46689">
    <property type="entry name" value="Homeodomain-like"/>
    <property type="match status" value="2"/>
</dbReference>
<accession>A0AAW5KAR8</accession>
<organism evidence="6 7">
    <name type="scientific">Bittarella massiliensis</name>
    <name type="common">ex Durand et al. 2017</name>
    <dbReference type="NCBI Taxonomy" id="1720313"/>
    <lineage>
        <taxon>Bacteria</taxon>
        <taxon>Bacillati</taxon>
        <taxon>Bacillota</taxon>
        <taxon>Clostridia</taxon>
        <taxon>Eubacteriales</taxon>
        <taxon>Oscillospiraceae</taxon>
        <taxon>Bittarella (ex Durand et al. 2017)</taxon>
    </lineage>
</organism>
<dbReference type="InterPro" id="IPR050959">
    <property type="entry name" value="MarA-like"/>
</dbReference>
<proteinExistence type="predicted"/>
<dbReference type="CDD" id="cd04301">
    <property type="entry name" value="NAT_SF"/>
    <property type="match status" value="1"/>
</dbReference>
<dbReference type="PROSITE" id="PS00041">
    <property type="entry name" value="HTH_ARAC_FAMILY_1"/>
    <property type="match status" value="1"/>
</dbReference>
<dbReference type="PANTHER" id="PTHR47504:SF5">
    <property type="entry name" value="RIGHT ORIGIN-BINDING PROTEIN"/>
    <property type="match status" value="1"/>
</dbReference>
<dbReference type="EMBL" id="JANGAB010000005">
    <property type="protein sequence ID" value="MCQ4950051.1"/>
    <property type="molecule type" value="Genomic_DNA"/>
</dbReference>
<sequence>MNSARKLAAEAVAIIEGELQRRIPLAELAERLHYSPYYLQRAFVGAVGLPPARYAQRRRLTEAALQLCYTHRPLADIALAAGYESQQAFTAAFAAFYKQPPRAFREEGRFYPLQLRHRPRQLSARGARRFGAVRPAQREDIPAWTELAFSTVEGFPHLEEEGFGRALAAAVTEGRAFLLPTGEGELAGAVILGRAPGWIDYLTVSPHCRRRGAARAMLRFAAARWPGSPLYLTTFRAGDRADPGYRAAFLRLGFVEGPLRVEFGYPTQQMTLFSPEGRRRDG</sequence>
<evidence type="ECO:0000256" key="3">
    <source>
        <dbReference type="ARBA" id="ARBA00023163"/>
    </source>
</evidence>
<dbReference type="Pfam" id="PF00583">
    <property type="entry name" value="Acetyltransf_1"/>
    <property type="match status" value="1"/>
</dbReference>
<evidence type="ECO:0000256" key="2">
    <source>
        <dbReference type="ARBA" id="ARBA00023125"/>
    </source>
</evidence>
<dbReference type="RefSeq" id="WP_256136419.1">
    <property type="nucleotide sequence ID" value="NZ_JANGAB010000005.1"/>
</dbReference>